<reference evidence="6 7" key="1">
    <citation type="submission" date="2014-12" db="EMBL/GenBank/DDBJ databases">
        <title>Genome sequencing of Arthrobacter phenanthrenivorans SWC37.</title>
        <authorList>
            <person name="Tan P.W."/>
            <person name="Chan K.-G."/>
        </authorList>
    </citation>
    <scope>NUCLEOTIDE SEQUENCE [LARGE SCALE GENOMIC DNA]</scope>
    <source>
        <strain evidence="6 7">SWC37</strain>
    </source>
</reference>
<dbReference type="PROSITE" id="PS50932">
    <property type="entry name" value="HTH_LACI_2"/>
    <property type="match status" value="1"/>
</dbReference>
<evidence type="ECO:0000256" key="4">
    <source>
        <dbReference type="ARBA" id="ARBA00023163"/>
    </source>
</evidence>
<dbReference type="Pfam" id="PF13377">
    <property type="entry name" value="Peripla_BP_3"/>
    <property type="match status" value="1"/>
</dbReference>
<evidence type="ECO:0000256" key="2">
    <source>
        <dbReference type="ARBA" id="ARBA00023015"/>
    </source>
</evidence>
<dbReference type="Gene3D" id="3.40.50.2300">
    <property type="match status" value="2"/>
</dbReference>
<gene>
    <name evidence="6" type="ORF">RM50_03745</name>
</gene>
<keyword evidence="1" id="KW-0678">Repressor</keyword>
<dbReference type="InterPro" id="IPR028082">
    <property type="entry name" value="Peripla_BP_I"/>
</dbReference>
<dbReference type="Pfam" id="PF00356">
    <property type="entry name" value="LacI"/>
    <property type="match status" value="1"/>
</dbReference>
<dbReference type="InterPro" id="IPR046335">
    <property type="entry name" value="LacI/GalR-like_sensor"/>
</dbReference>
<dbReference type="RefSeq" id="WP_043450099.1">
    <property type="nucleotide sequence ID" value="NZ_JWTB01000007.1"/>
</dbReference>
<dbReference type="SUPFAM" id="SSF47413">
    <property type="entry name" value="lambda repressor-like DNA-binding domains"/>
    <property type="match status" value="1"/>
</dbReference>
<dbReference type="PANTHER" id="PTHR30146:SF148">
    <property type="entry name" value="HTH-TYPE TRANSCRIPTIONAL REPRESSOR PURR-RELATED"/>
    <property type="match status" value="1"/>
</dbReference>
<keyword evidence="3" id="KW-0238">DNA-binding</keyword>
<dbReference type="CDD" id="cd06288">
    <property type="entry name" value="PBP1_sucrose_transcription_regulator"/>
    <property type="match status" value="1"/>
</dbReference>
<protein>
    <submittedName>
        <fullName evidence="6">LacI family transcriptional regulator</fullName>
    </submittedName>
</protein>
<dbReference type="SMART" id="SM00354">
    <property type="entry name" value="HTH_LACI"/>
    <property type="match status" value="1"/>
</dbReference>
<dbReference type="PANTHER" id="PTHR30146">
    <property type="entry name" value="LACI-RELATED TRANSCRIPTIONAL REPRESSOR"/>
    <property type="match status" value="1"/>
</dbReference>
<dbReference type="CDD" id="cd01392">
    <property type="entry name" value="HTH_LacI"/>
    <property type="match status" value="1"/>
</dbReference>
<keyword evidence="4" id="KW-0804">Transcription</keyword>
<dbReference type="EMBL" id="JWTB01000007">
    <property type="protein sequence ID" value="KIC68904.1"/>
    <property type="molecule type" value="Genomic_DNA"/>
</dbReference>
<dbReference type="InterPro" id="IPR000843">
    <property type="entry name" value="HTH_LacI"/>
</dbReference>
<evidence type="ECO:0000313" key="6">
    <source>
        <dbReference type="EMBL" id="KIC68904.1"/>
    </source>
</evidence>
<dbReference type="PROSITE" id="PS00356">
    <property type="entry name" value="HTH_LACI_1"/>
    <property type="match status" value="1"/>
</dbReference>
<dbReference type="GO" id="GO:0003700">
    <property type="term" value="F:DNA-binding transcription factor activity"/>
    <property type="evidence" value="ECO:0007669"/>
    <property type="project" value="TreeGrafter"/>
</dbReference>
<keyword evidence="2" id="KW-0805">Transcription regulation</keyword>
<evidence type="ECO:0000259" key="5">
    <source>
        <dbReference type="PROSITE" id="PS50932"/>
    </source>
</evidence>
<proteinExistence type="predicted"/>
<dbReference type="Gene3D" id="1.10.260.40">
    <property type="entry name" value="lambda repressor-like DNA-binding domains"/>
    <property type="match status" value="1"/>
</dbReference>
<evidence type="ECO:0000313" key="7">
    <source>
        <dbReference type="Proteomes" id="UP000031196"/>
    </source>
</evidence>
<evidence type="ECO:0000256" key="3">
    <source>
        <dbReference type="ARBA" id="ARBA00023125"/>
    </source>
</evidence>
<evidence type="ECO:0000256" key="1">
    <source>
        <dbReference type="ARBA" id="ARBA00022491"/>
    </source>
</evidence>
<dbReference type="OrthoDB" id="9798934at2"/>
<sequence length="354" mass="36831">MLPRNIGIRDVAKAAGVSATTVSHVLNDAPYARVSQDTRDKVRAAADQLGYGPNRLAQALRSRKSGVLGLVSEDVATTPHAGRIILGADQAARARGYTLMLINTAGAADTASRQADVESLLERQVDGILYATMYHRSVQPPANLARVPSVLVDAVTDAGTFPAVVPDEHGGASAAVQALLAAGHTRIGFINNTEDVPSTHQRLQGFRDTLARAGLDAGGAPVGTASSDALGGYAAARRMLEGANPPSGLFCYNDRMAMGAYRAAAELGLSIPEDLSIVGFDDQELIAGSLHPGLTTVALPHYEMGAWAANRLIDTIDAGEPGDAGPGFHDRPEPVLLECPLVTRGSVAAPGEHR</sequence>
<dbReference type="InterPro" id="IPR010982">
    <property type="entry name" value="Lambda_DNA-bd_dom_sf"/>
</dbReference>
<dbReference type="AlphaFoldDB" id="A0A0B4D693"/>
<dbReference type="SUPFAM" id="SSF53822">
    <property type="entry name" value="Periplasmic binding protein-like I"/>
    <property type="match status" value="1"/>
</dbReference>
<accession>A0A0B4D693</accession>
<comment type="caution">
    <text evidence="6">The sequence shown here is derived from an EMBL/GenBank/DDBJ whole genome shotgun (WGS) entry which is preliminary data.</text>
</comment>
<name>A0A0B4D693_PSEPS</name>
<organism evidence="6 7">
    <name type="scientific">Pseudarthrobacter phenanthrenivorans</name>
    <name type="common">Arthrobacter phenanthrenivorans</name>
    <dbReference type="NCBI Taxonomy" id="361575"/>
    <lineage>
        <taxon>Bacteria</taxon>
        <taxon>Bacillati</taxon>
        <taxon>Actinomycetota</taxon>
        <taxon>Actinomycetes</taxon>
        <taxon>Micrococcales</taxon>
        <taxon>Micrococcaceae</taxon>
        <taxon>Pseudarthrobacter</taxon>
    </lineage>
</organism>
<feature type="domain" description="HTH lacI-type" evidence="5">
    <location>
        <begin position="6"/>
        <end position="62"/>
    </location>
</feature>
<dbReference type="GO" id="GO:0000976">
    <property type="term" value="F:transcription cis-regulatory region binding"/>
    <property type="evidence" value="ECO:0007669"/>
    <property type="project" value="TreeGrafter"/>
</dbReference>
<dbReference type="Proteomes" id="UP000031196">
    <property type="component" value="Unassembled WGS sequence"/>
</dbReference>